<protein>
    <submittedName>
        <fullName evidence="1">Uncharacterized protein</fullName>
    </submittedName>
</protein>
<comment type="caution">
    <text evidence="1">The sequence shown here is derived from an EMBL/GenBank/DDBJ whole genome shotgun (WGS) entry which is preliminary data.</text>
</comment>
<dbReference type="EMBL" id="CM009306">
    <property type="protein sequence ID" value="KAI9379351.1"/>
    <property type="molecule type" value="Genomic_DNA"/>
</dbReference>
<keyword evidence="2" id="KW-1185">Reference proteome</keyword>
<sequence>MKQLMDCALHGTARKKGQSLNPMFLHVAGTWGIRGTARDHDSSPKQISAVPWNDACLIMFPFLFGICSMIANISIHVVFISVFKKCFLNFLDFNYFFIILNCFDILY</sequence>
<organism evidence="1 2">
    <name type="scientific">Populus trichocarpa</name>
    <name type="common">Western balsam poplar</name>
    <name type="synonym">Populus balsamifera subsp. trichocarpa</name>
    <dbReference type="NCBI Taxonomy" id="3694"/>
    <lineage>
        <taxon>Eukaryota</taxon>
        <taxon>Viridiplantae</taxon>
        <taxon>Streptophyta</taxon>
        <taxon>Embryophyta</taxon>
        <taxon>Tracheophyta</taxon>
        <taxon>Spermatophyta</taxon>
        <taxon>Magnoliopsida</taxon>
        <taxon>eudicotyledons</taxon>
        <taxon>Gunneridae</taxon>
        <taxon>Pentapetalae</taxon>
        <taxon>rosids</taxon>
        <taxon>fabids</taxon>
        <taxon>Malpighiales</taxon>
        <taxon>Salicaceae</taxon>
        <taxon>Saliceae</taxon>
        <taxon>Populus</taxon>
    </lineage>
</organism>
<dbReference type="Proteomes" id="UP000006729">
    <property type="component" value="Chromosome 17"/>
</dbReference>
<gene>
    <name evidence="1" type="ORF">POPTR_017G082950v4</name>
</gene>
<name>A0ACC0RPZ3_POPTR</name>
<accession>A0ACC0RPZ3</accession>
<evidence type="ECO:0000313" key="2">
    <source>
        <dbReference type="Proteomes" id="UP000006729"/>
    </source>
</evidence>
<evidence type="ECO:0000313" key="1">
    <source>
        <dbReference type="EMBL" id="KAI9379351.1"/>
    </source>
</evidence>
<reference evidence="1 2" key="1">
    <citation type="journal article" date="2006" name="Science">
        <title>The genome of black cottonwood, Populus trichocarpa (Torr. &amp; Gray).</title>
        <authorList>
            <person name="Tuskan G.A."/>
            <person name="Difazio S."/>
            <person name="Jansson S."/>
            <person name="Bohlmann J."/>
            <person name="Grigoriev I."/>
            <person name="Hellsten U."/>
            <person name="Putnam N."/>
            <person name="Ralph S."/>
            <person name="Rombauts S."/>
            <person name="Salamov A."/>
            <person name="Schein J."/>
            <person name="Sterck L."/>
            <person name="Aerts A."/>
            <person name="Bhalerao R.R."/>
            <person name="Bhalerao R.P."/>
            <person name="Blaudez D."/>
            <person name="Boerjan W."/>
            <person name="Brun A."/>
            <person name="Brunner A."/>
            <person name="Busov V."/>
            <person name="Campbell M."/>
            <person name="Carlson J."/>
            <person name="Chalot M."/>
            <person name="Chapman J."/>
            <person name="Chen G.L."/>
            <person name="Cooper D."/>
            <person name="Coutinho P.M."/>
            <person name="Couturier J."/>
            <person name="Covert S."/>
            <person name="Cronk Q."/>
            <person name="Cunningham R."/>
            <person name="Davis J."/>
            <person name="Degroeve S."/>
            <person name="Dejardin A."/>
            <person name="Depamphilis C."/>
            <person name="Detter J."/>
            <person name="Dirks B."/>
            <person name="Dubchak I."/>
            <person name="Duplessis S."/>
            <person name="Ehlting J."/>
            <person name="Ellis B."/>
            <person name="Gendler K."/>
            <person name="Goodstein D."/>
            <person name="Gribskov M."/>
            <person name="Grimwood J."/>
            <person name="Groover A."/>
            <person name="Gunter L."/>
            <person name="Hamberger B."/>
            <person name="Heinze B."/>
            <person name="Helariutta Y."/>
            <person name="Henrissat B."/>
            <person name="Holligan D."/>
            <person name="Holt R."/>
            <person name="Huang W."/>
            <person name="Islam-Faridi N."/>
            <person name="Jones S."/>
            <person name="Jones-Rhoades M."/>
            <person name="Jorgensen R."/>
            <person name="Joshi C."/>
            <person name="Kangasjarvi J."/>
            <person name="Karlsson J."/>
            <person name="Kelleher C."/>
            <person name="Kirkpatrick R."/>
            <person name="Kirst M."/>
            <person name="Kohler A."/>
            <person name="Kalluri U."/>
            <person name="Larimer F."/>
            <person name="Leebens-Mack J."/>
            <person name="Leple J.C."/>
            <person name="Locascio P."/>
            <person name="Lou Y."/>
            <person name="Lucas S."/>
            <person name="Martin F."/>
            <person name="Montanini B."/>
            <person name="Napoli C."/>
            <person name="Nelson D.R."/>
            <person name="Nelson C."/>
            <person name="Nieminen K."/>
            <person name="Nilsson O."/>
            <person name="Pereda V."/>
            <person name="Peter G."/>
            <person name="Philippe R."/>
            <person name="Pilate G."/>
            <person name="Poliakov A."/>
            <person name="Razumovskaya J."/>
            <person name="Richardson P."/>
            <person name="Rinaldi C."/>
            <person name="Ritland K."/>
            <person name="Rouze P."/>
            <person name="Ryaboy D."/>
            <person name="Schmutz J."/>
            <person name="Schrader J."/>
            <person name="Segerman B."/>
            <person name="Shin H."/>
            <person name="Siddiqui A."/>
            <person name="Sterky F."/>
            <person name="Terry A."/>
            <person name="Tsai C.J."/>
            <person name="Uberbacher E."/>
            <person name="Unneberg P."/>
            <person name="Vahala J."/>
            <person name="Wall K."/>
            <person name="Wessler S."/>
            <person name="Yang G."/>
            <person name="Yin T."/>
            <person name="Douglas C."/>
            <person name="Marra M."/>
            <person name="Sandberg G."/>
            <person name="Van de Peer Y."/>
            <person name="Rokhsar D."/>
        </authorList>
    </citation>
    <scope>NUCLEOTIDE SEQUENCE [LARGE SCALE GENOMIC DNA]</scope>
    <source>
        <strain evidence="2">cv. Nisqually</strain>
    </source>
</reference>
<proteinExistence type="predicted"/>